<proteinExistence type="predicted"/>
<dbReference type="Proteomes" id="UP001168821">
    <property type="component" value="Unassembled WGS sequence"/>
</dbReference>
<evidence type="ECO:0000313" key="2">
    <source>
        <dbReference type="EMBL" id="KAJ3615856.1"/>
    </source>
</evidence>
<dbReference type="PROSITE" id="PS51257">
    <property type="entry name" value="PROKAR_LIPOPROTEIN"/>
    <property type="match status" value="1"/>
</dbReference>
<name>A0AA38LZD8_9CUCU</name>
<dbReference type="InterPro" id="IPR054816">
    <property type="entry name" value="Lipoprotein_mollicutes-type_CS"/>
</dbReference>
<accession>A0AA38LZD8</accession>
<dbReference type="NCBIfam" id="NF038029">
    <property type="entry name" value="LP_plasma"/>
    <property type="match status" value="1"/>
</dbReference>
<feature type="chain" id="PRO_5041376997" description="Lipoprotein" evidence="1">
    <location>
        <begin position="21"/>
        <end position="267"/>
    </location>
</feature>
<organism evidence="2 3">
    <name type="scientific">Zophobas morio</name>
    <dbReference type="NCBI Taxonomy" id="2755281"/>
    <lineage>
        <taxon>Eukaryota</taxon>
        <taxon>Metazoa</taxon>
        <taxon>Ecdysozoa</taxon>
        <taxon>Arthropoda</taxon>
        <taxon>Hexapoda</taxon>
        <taxon>Insecta</taxon>
        <taxon>Pterygota</taxon>
        <taxon>Neoptera</taxon>
        <taxon>Endopterygota</taxon>
        <taxon>Coleoptera</taxon>
        <taxon>Polyphaga</taxon>
        <taxon>Cucujiformia</taxon>
        <taxon>Tenebrionidae</taxon>
        <taxon>Zophobas</taxon>
    </lineage>
</organism>
<sequence>MMKKLLSLLGAIGLVATSSATVVACAGDSEETDKPDSDLLKDLFNTDIDITDSSILNQPMQLAELVMSEESGNDQVFASIQNAFATANPGSDEEFLKYRFENADGNVIDFDPNSDQPLSENASAIYIEFISDINFNYNNKDYTITKGMALKFNLVDLSTASFSDLFVSNSIAFTNDNYSDFLSVLGDNTKLAIYDGVTENGYTLTAFDKNNNEIDLSTIVGENNVIIKDEFVKISSFKYEVTSDDGKVNLSNDGVQPFQAKKVTHSS</sequence>
<keyword evidence="1" id="KW-0732">Signal</keyword>
<evidence type="ECO:0000256" key="1">
    <source>
        <dbReference type="SAM" id="SignalP"/>
    </source>
</evidence>
<protein>
    <recommendedName>
        <fullName evidence="4">Lipoprotein</fullName>
    </recommendedName>
</protein>
<keyword evidence="3" id="KW-1185">Reference proteome</keyword>
<gene>
    <name evidence="2" type="ORF">Zmor_012239</name>
</gene>
<comment type="caution">
    <text evidence="2">The sequence shown here is derived from an EMBL/GenBank/DDBJ whole genome shotgun (WGS) entry which is preliminary data.</text>
</comment>
<feature type="signal peptide" evidence="1">
    <location>
        <begin position="1"/>
        <end position="20"/>
    </location>
</feature>
<dbReference type="EMBL" id="JALNTZ010003855">
    <property type="protein sequence ID" value="KAJ3615856.1"/>
    <property type="molecule type" value="Genomic_DNA"/>
</dbReference>
<reference evidence="2" key="1">
    <citation type="journal article" date="2023" name="G3 (Bethesda)">
        <title>Whole genome assemblies of Zophobas morio and Tenebrio molitor.</title>
        <authorList>
            <person name="Kaur S."/>
            <person name="Stinson S.A."/>
            <person name="diCenzo G.C."/>
        </authorList>
    </citation>
    <scope>NUCLEOTIDE SEQUENCE</scope>
    <source>
        <strain evidence="2">QUZm001</strain>
    </source>
</reference>
<evidence type="ECO:0000313" key="3">
    <source>
        <dbReference type="Proteomes" id="UP001168821"/>
    </source>
</evidence>
<evidence type="ECO:0008006" key="4">
    <source>
        <dbReference type="Google" id="ProtNLM"/>
    </source>
</evidence>
<dbReference type="AlphaFoldDB" id="A0AA38LZD8"/>